<name>A0A1J5P8Q6_9ZZZZ</name>
<dbReference type="InterPro" id="IPR015424">
    <property type="entry name" value="PyrdxlP-dep_Trfase"/>
</dbReference>
<dbReference type="Gene3D" id="3.90.1150.170">
    <property type="match status" value="1"/>
</dbReference>
<evidence type="ECO:0008006" key="2">
    <source>
        <dbReference type="Google" id="ProtNLM"/>
    </source>
</evidence>
<organism evidence="1">
    <name type="scientific">mine drainage metagenome</name>
    <dbReference type="NCBI Taxonomy" id="410659"/>
    <lineage>
        <taxon>unclassified sequences</taxon>
        <taxon>metagenomes</taxon>
        <taxon>ecological metagenomes</taxon>
    </lineage>
</organism>
<protein>
    <recommendedName>
        <fullName evidence="2">L-2,4-diaminobutyrate decarboxylase</fullName>
    </recommendedName>
</protein>
<evidence type="ECO:0000313" key="1">
    <source>
        <dbReference type="EMBL" id="OIQ67586.1"/>
    </source>
</evidence>
<dbReference type="AlphaFoldDB" id="A0A1J5P8Q6"/>
<proteinExistence type="predicted"/>
<sequence>MARVGARLVDAHPNCELLLEPTLSIVAFTRKGWSALDYAKWSDRLLEEHFAFVVPSAHNGKPILRFAIVNPRTTEADLVAILDTL</sequence>
<comment type="caution">
    <text evidence="1">The sequence shown here is derived from an EMBL/GenBank/DDBJ whole genome shotgun (WGS) entry which is preliminary data.</text>
</comment>
<gene>
    <name evidence="1" type="ORF">GALL_508320</name>
</gene>
<accession>A0A1J5P8Q6</accession>
<reference evidence="1" key="1">
    <citation type="submission" date="2016-10" db="EMBL/GenBank/DDBJ databases">
        <title>Sequence of Gallionella enrichment culture.</title>
        <authorList>
            <person name="Poehlein A."/>
            <person name="Muehling M."/>
            <person name="Daniel R."/>
        </authorList>
    </citation>
    <scope>NUCLEOTIDE SEQUENCE</scope>
</reference>
<dbReference type="EMBL" id="MLJW01005832">
    <property type="protein sequence ID" value="OIQ67586.1"/>
    <property type="molecule type" value="Genomic_DNA"/>
</dbReference>
<dbReference type="SUPFAM" id="SSF53383">
    <property type="entry name" value="PLP-dependent transferases"/>
    <property type="match status" value="1"/>
</dbReference>